<evidence type="ECO:0000313" key="3">
    <source>
        <dbReference type="Proteomes" id="UP000315215"/>
    </source>
</evidence>
<organism evidence="2 3">
    <name type="scientific">Radiobacillus deserti</name>
    <dbReference type="NCBI Taxonomy" id="2594883"/>
    <lineage>
        <taxon>Bacteria</taxon>
        <taxon>Bacillati</taxon>
        <taxon>Bacillota</taxon>
        <taxon>Bacilli</taxon>
        <taxon>Bacillales</taxon>
        <taxon>Bacillaceae</taxon>
        <taxon>Radiobacillus</taxon>
    </lineage>
</organism>
<accession>A0A516KDE5</accession>
<dbReference type="OrthoDB" id="9839539at2"/>
<reference evidence="2 3" key="1">
    <citation type="submission" date="2019-07" db="EMBL/GenBank/DDBJ databases">
        <authorList>
            <person name="Li J."/>
        </authorList>
    </citation>
    <scope>NUCLEOTIDE SEQUENCE [LARGE SCALE GENOMIC DNA]</scope>
    <source>
        <strain evidence="2 3">TKL69</strain>
    </source>
</reference>
<sequence length="130" mass="15789">MTKTTTIQISVYDYNTMEELIYETQIGSIEELIALSYRYDKSVKYKKPTDKNWYYCRTMIKRLFKKELNSKNNEVKLVTTNDLNKVLEERFQAKLEKKREQEQRDLEQIILDYDCHRKNIDEVTLENIVF</sequence>
<dbReference type="KEGG" id="aqt:FN924_04135"/>
<evidence type="ECO:0000256" key="1">
    <source>
        <dbReference type="SAM" id="Coils"/>
    </source>
</evidence>
<feature type="coiled-coil region" evidence="1">
    <location>
        <begin position="83"/>
        <end position="112"/>
    </location>
</feature>
<dbReference type="EMBL" id="CP041666">
    <property type="protein sequence ID" value="QDP39434.1"/>
    <property type="molecule type" value="Genomic_DNA"/>
</dbReference>
<dbReference type="Proteomes" id="UP000315215">
    <property type="component" value="Chromosome"/>
</dbReference>
<evidence type="ECO:0000313" key="2">
    <source>
        <dbReference type="EMBL" id="QDP39434.1"/>
    </source>
</evidence>
<protein>
    <submittedName>
        <fullName evidence="2">Uncharacterized protein</fullName>
    </submittedName>
</protein>
<dbReference type="RefSeq" id="WP_143892184.1">
    <property type="nucleotide sequence ID" value="NZ_CP041666.1"/>
</dbReference>
<proteinExistence type="predicted"/>
<name>A0A516KDE5_9BACI</name>
<gene>
    <name evidence="2" type="ORF">FN924_04135</name>
</gene>
<keyword evidence="3" id="KW-1185">Reference proteome</keyword>
<dbReference type="AlphaFoldDB" id="A0A516KDE5"/>
<keyword evidence="1" id="KW-0175">Coiled coil</keyword>